<dbReference type="PROSITE" id="PS50995">
    <property type="entry name" value="HTH_MARR_2"/>
    <property type="match status" value="1"/>
</dbReference>
<evidence type="ECO:0000313" key="3">
    <source>
        <dbReference type="Proteomes" id="UP000475545"/>
    </source>
</evidence>
<dbReference type="GO" id="GO:0006950">
    <property type="term" value="P:response to stress"/>
    <property type="evidence" value="ECO:0007669"/>
    <property type="project" value="TreeGrafter"/>
</dbReference>
<feature type="domain" description="HTH marR-type" evidence="1">
    <location>
        <begin position="5"/>
        <end position="149"/>
    </location>
</feature>
<dbReference type="GO" id="GO:0003700">
    <property type="term" value="F:DNA-binding transcription factor activity"/>
    <property type="evidence" value="ECO:0007669"/>
    <property type="project" value="InterPro"/>
</dbReference>
<dbReference type="EMBL" id="WMBR01000002">
    <property type="protein sequence ID" value="MXP21606.1"/>
    <property type="molecule type" value="Genomic_DNA"/>
</dbReference>
<dbReference type="InterPro" id="IPR011991">
    <property type="entry name" value="ArsR-like_HTH"/>
</dbReference>
<accession>A0A6L7GP04</accession>
<evidence type="ECO:0000313" key="2">
    <source>
        <dbReference type="EMBL" id="MXP21606.1"/>
    </source>
</evidence>
<reference evidence="2 3" key="1">
    <citation type="submission" date="2019-11" db="EMBL/GenBank/DDBJ databases">
        <title>Gordonia sp. nov., a novel actinobacterium isolated from mangrove soil in Hainan.</title>
        <authorList>
            <person name="Huang X."/>
            <person name="Xie Y."/>
            <person name="Chu X."/>
            <person name="Xiao K."/>
        </authorList>
    </citation>
    <scope>NUCLEOTIDE SEQUENCE [LARGE SCALE GENOMIC DNA]</scope>
    <source>
        <strain evidence="2 3">HNM0687</strain>
    </source>
</reference>
<dbReference type="PANTHER" id="PTHR33164">
    <property type="entry name" value="TRANSCRIPTIONAL REGULATOR, MARR FAMILY"/>
    <property type="match status" value="1"/>
</dbReference>
<dbReference type="Pfam" id="PF12802">
    <property type="entry name" value="MarR_2"/>
    <property type="match status" value="1"/>
</dbReference>
<dbReference type="PANTHER" id="PTHR33164:SF43">
    <property type="entry name" value="HTH-TYPE TRANSCRIPTIONAL REPRESSOR YETL"/>
    <property type="match status" value="1"/>
</dbReference>
<dbReference type="CDD" id="cd00090">
    <property type="entry name" value="HTH_ARSR"/>
    <property type="match status" value="1"/>
</dbReference>
<sequence>MGGNCEEPFRELSPAQRQVWRTFVSGGWGLLAEINNTMSAAGLSQVDLRVLEGLQDREERGISELAAVVHMSVSTVSRQITRIVEQGLAERAESETDGRHRLVRITDRGREVLARHAAVRDDTIARLVVDPLTDDEFRMLGEMFAKIAANLPGKGHP</sequence>
<dbReference type="Proteomes" id="UP000475545">
    <property type="component" value="Unassembled WGS sequence"/>
</dbReference>
<gene>
    <name evidence="2" type="ORF">GIY30_09610</name>
</gene>
<dbReference type="InterPro" id="IPR036390">
    <property type="entry name" value="WH_DNA-bd_sf"/>
</dbReference>
<dbReference type="AlphaFoldDB" id="A0A6L7GP04"/>
<name>A0A6L7GP04_9ACTN</name>
<dbReference type="Gene3D" id="1.10.10.10">
    <property type="entry name" value="Winged helix-like DNA-binding domain superfamily/Winged helix DNA-binding domain"/>
    <property type="match status" value="1"/>
</dbReference>
<evidence type="ECO:0000259" key="1">
    <source>
        <dbReference type="PROSITE" id="PS50995"/>
    </source>
</evidence>
<dbReference type="InterPro" id="IPR000835">
    <property type="entry name" value="HTH_MarR-typ"/>
</dbReference>
<dbReference type="InterPro" id="IPR039422">
    <property type="entry name" value="MarR/SlyA-like"/>
</dbReference>
<protein>
    <submittedName>
        <fullName evidence="2">MarR family transcriptional regulator</fullName>
    </submittedName>
</protein>
<keyword evidence="3" id="KW-1185">Reference proteome</keyword>
<proteinExistence type="predicted"/>
<organism evidence="2 3">
    <name type="scientific">Gordonia mangrovi</name>
    <dbReference type="NCBI Taxonomy" id="2665643"/>
    <lineage>
        <taxon>Bacteria</taxon>
        <taxon>Bacillati</taxon>
        <taxon>Actinomycetota</taxon>
        <taxon>Actinomycetes</taxon>
        <taxon>Mycobacteriales</taxon>
        <taxon>Gordoniaceae</taxon>
        <taxon>Gordonia</taxon>
    </lineage>
</organism>
<comment type="caution">
    <text evidence="2">The sequence shown here is derived from an EMBL/GenBank/DDBJ whole genome shotgun (WGS) entry which is preliminary data.</text>
</comment>
<dbReference type="SUPFAM" id="SSF46785">
    <property type="entry name" value="Winged helix' DNA-binding domain"/>
    <property type="match status" value="1"/>
</dbReference>
<dbReference type="SMART" id="SM00347">
    <property type="entry name" value="HTH_MARR"/>
    <property type="match status" value="1"/>
</dbReference>
<dbReference type="InterPro" id="IPR036388">
    <property type="entry name" value="WH-like_DNA-bd_sf"/>
</dbReference>